<evidence type="ECO:0000259" key="8">
    <source>
        <dbReference type="SMART" id="SM01010"/>
    </source>
</evidence>
<dbReference type="SUPFAM" id="SSF81296">
    <property type="entry name" value="E set domains"/>
    <property type="match status" value="1"/>
</dbReference>
<dbReference type="Pfam" id="PF04739">
    <property type="entry name" value="AMPKBI"/>
    <property type="match status" value="1"/>
</dbReference>
<dbReference type="InterPro" id="IPR013783">
    <property type="entry name" value="Ig-like_fold"/>
</dbReference>
<dbReference type="InterPro" id="IPR014756">
    <property type="entry name" value="Ig_E-set"/>
</dbReference>
<dbReference type="GO" id="GO:0019901">
    <property type="term" value="F:protein kinase binding"/>
    <property type="evidence" value="ECO:0007669"/>
    <property type="project" value="TreeGrafter"/>
</dbReference>
<keyword evidence="2" id="KW-0444">Lipid biosynthesis</keyword>
<gene>
    <name evidence="9" type="ORF">LSH36_484g04098</name>
</gene>
<evidence type="ECO:0000256" key="2">
    <source>
        <dbReference type="ARBA" id="ARBA00022516"/>
    </source>
</evidence>
<protein>
    <recommendedName>
        <fullName evidence="7">5'-AMP-activated protein kinase subunit beta-1</fullName>
    </recommendedName>
</protein>
<dbReference type="GO" id="GO:0005634">
    <property type="term" value="C:nucleus"/>
    <property type="evidence" value="ECO:0007669"/>
    <property type="project" value="TreeGrafter"/>
</dbReference>
<keyword evidence="5" id="KW-0443">Lipid metabolism</keyword>
<dbReference type="Gene3D" id="2.60.40.10">
    <property type="entry name" value="Immunoglobulins"/>
    <property type="match status" value="1"/>
</dbReference>
<dbReference type="FunFam" id="2.60.40.10:FF:000139">
    <property type="entry name" value="Protein kinase AMP-activated non-catalytic subunit beta 1"/>
    <property type="match status" value="1"/>
</dbReference>
<comment type="similarity">
    <text evidence="1">Belongs to the 5'-AMP-activated protein kinase beta subunit family.</text>
</comment>
<dbReference type="PANTHER" id="PTHR10343:SF84">
    <property type="entry name" value="5'-AMP-ACTIVATED PROTEIN KINASE SUBUNIT BETA-1"/>
    <property type="match status" value="1"/>
</dbReference>
<evidence type="ECO:0000256" key="3">
    <source>
        <dbReference type="ARBA" id="ARBA00022553"/>
    </source>
</evidence>
<evidence type="ECO:0000256" key="5">
    <source>
        <dbReference type="ARBA" id="ARBA00023098"/>
    </source>
</evidence>
<dbReference type="GO" id="GO:0031588">
    <property type="term" value="C:nucleotide-activated protein kinase complex"/>
    <property type="evidence" value="ECO:0007669"/>
    <property type="project" value="TreeGrafter"/>
</dbReference>
<dbReference type="SUPFAM" id="SSF160219">
    <property type="entry name" value="AMPKBI-like"/>
    <property type="match status" value="1"/>
</dbReference>
<dbReference type="SMART" id="SM01010">
    <property type="entry name" value="AMPKBI"/>
    <property type="match status" value="1"/>
</dbReference>
<dbReference type="InterPro" id="IPR032640">
    <property type="entry name" value="AMPK1_CBM"/>
</dbReference>
<dbReference type="CDD" id="cd02859">
    <property type="entry name" value="E_set_AMPKbeta_like_N"/>
    <property type="match status" value="1"/>
</dbReference>
<dbReference type="Gene3D" id="6.20.250.60">
    <property type="match status" value="1"/>
</dbReference>
<accession>A0AAD9J9T3</accession>
<evidence type="ECO:0000256" key="4">
    <source>
        <dbReference type="ARBA" id="ARBA00022832"/>
    </source>
</evidence>
<dbReference type="GO" id="GO:0007165">
    <property type="term" value="P:signal transduction"/>
    <property type="evidence" value="ECO:0007669"/>
    <property type="project" value="TreeGrafter"/>
</dbReference>
<sequence length="451" mass="51163">MSSGMKRKFCLTPNPSQAGLDIPSVPKVTERLRDIHLDRDISRISGSTSSSNGSKTDASPGCKDDVFSFDEIEFNCNSSSLSSSASKVCVIFQCLYYFILLVREELFSELWWRHERQHCSMILMFRKIKERAKERQRRKSDCCKAGLDDLEFDDAHHEKQRRQSDASPLIEEDQLEAASSGCFRLESRSGHDGSRPDLGNDEEMAEHRRDLDYFDWDLSMGCEDYQSMTGIRSATITPGEEITDRKLPTVFKWEGGGKLVYLSGSFDNWKSKIPMVKSHGDFYTIIELPEGEHQFKFLVDNQWVCDSNLPIVSNNFGTHNNVTLVTKTDFCAFDALAADSLCIGDIDEVRQYTQTGLSSSPTGEYSQHIPARNSGYGFHHSGPPILPPHLLQVILNKEIPMHCEPTLLPEPNHVMLNHLYALSIKDGVMVLSATHRYRKKYVTTLLYKPIQ</sequence>
<evidence type="ECO:0000313" key="9">
    <source>
        <dbReference type="EMBL" id="KAK2148783.1"/>
    </source>
</evidence>
<evidence type="ECO:0000313" key="10">
    <source>
        <dbReference type="Proteomes" id="UP001208570"/>
    </source>
</evidence>
<feature type="domain" description="Association with the SNF1 complex (ASC)" evidence="8">
    <location>
        <begin position="358"/>
        <end position="450"/>
    </location>
</feature>
<evidence type="ECO:0000256" key="1">
    <source>
        <dbReference type="ARBA" id="ARBA00010926"/>
    </source>
</evidence>
<comment type="function">
    <text evidence="6">Non-catalytic subunit of AMP-activated protein kinase (AMPK), an energy sensor protein kinase that plays a key role in regulating cellular energy metabolism. In response to reduction of intracellular ATP levels, AMPK activates energy-producing pathways and inhibits energy-consuming processes: inhibits protein, carbohydrate and lipid biosynthesis, as well as cell growth and proliferation. AMPK acts via direct phosphorylation of metabolic enzymes, and by longer-term effects via phosphorylation of transcription regulators. Also acts as a regulator of cellular polarity by remodeling the actin cytoskeleton; probably by indirectly activating myosin. Beta non-catalytic subunit acts as a scaffold on which the AMPK complex assembles, via its C-terminus that bridges alpha (PRKAA1 or PRKAA2) and gamma subunits (PRKAG1, PRKAG2 or PRKAG3).</text>
</comment>
<dbReference type="PANTHER" id="PTHR10343">
    <property type="entry name" value="5'-AMP-ACTIVATED PROTEIN KINASE , BETA SUBUNIT"/>
    <property type="match status" value="1"/>
</dbReference>
<dbReference type="Proteomes" id="UP001208570">
    <property type="component" value="Unassembled WGS sequence"/>
</dbReference>
<evidence type="ECO:0000256" key="6">
    <source>
        <dbReference type="ARBA" id="ARBA00025180"/>
    </source>
</evidence>
<dbReference type="GO" id="GO:0006631">
    <property type="term" value="P:fatty acid metabolic process"/>
    <property type="evidence" value="ECO:0007669"/>
    <property type="project" value="UniProtKB-KW"/>
</dbReference>
<dbReference type="Pfam" id="PF16561">
    <property type="entry name" value="AMPK1_CBM"/>
    <property type="match status" value="1"/>
</dbReference>
<organism evidence="9 10">
    <name type="scientific">Paralvinella palmiformis</name>
    <dbReference type="NCBI Taxonomy" id="53620"/>
    <lineage>
        <taxon>Eukaryota</taxon>
        <taxon>Metazoa</taxon>
        <taxon>Spiralia</taxon>
        <taxon>Lophotrochozoa</taxon>
        <taxon>Annelida</taxon>
        <taxon>Polychaeta</taxon>
        <taxon>Sedentaria</taxon>
        <taxon>Canalipalpata</taxon>
        <taxon>Terebellida</taxon>
        <taxon>Terebelliformia</taxon>
        <taxon>Alvinellidae</taxon>
        <taxon>Paralvinella</taxon>
    </lineage>
</organism>
<name>A0AAD9J9T3_9ANNE</name>
<proteinExistence type="inferred from homology"/>
<dbReference type="AlphaFoldDB" id="A0AAD9J9T3"/>
<reference evidence="9" key="1">
    <citation type="journal article" date="2023" name="Mol. Biol. Evol.">
        <title>Third-Generation Sequencing Reveals the Adaptive Role of the Epigenome in Three Deep-Sea Polychaetes.</title>
        <authorList>
            <person name="Perez M."/>
            <person name="Aroh O."/>
            <person name="Sun Y."/>
            <person name="Lan Y."/>
            <person name="Juniper S.K."/>
            <person name="Young C.R."/>
            <person name="Angers B."/>
            <person name="Qian P.Y."/>
        </authorList>
    </citation>
    <scope>NUCLEOTIDE SEQUENCE</scope>
    <source>
        <strain evidence="9">P08H-3</strain>
    </source>
</reference>
<dbReference type="InterPro" id="IPR006828">
    <property type="entry name" value="ASC_dom"/>
</dbReference>
<evidence type="ECO:0000256" key="7">
    <source>
        <dbReference type="ARBA" id="ARBA00040010"/>
    </source>
</evidence>
<keyword evidence="10" id="KW-1185">Reference proteome</keyword>
<keyword evidence="3" id="KW-0597">Phosphoprotein</keyword>
<comment type="caution">
    <text evidence="9">The sequence shown here is derived from an EMBL/GenBank/DDBJ whole genome shotgun (WGS) entry which is preliminary data.</text>
</comment>
<dbReference type="GO" id="GO:0005737">
    <property type="term" value="C:cytoplasm"/>
    <property type="evidence" value="ECO:0007669"/>
    <property type="project" value="TreeGrafter"/>
</dbReference>
<dbReference type="InterPro" id="IPR037256">
    <property type="entry name" value="ASC_dom_sf"/>
</dbReference>
<dbReference type="EMBL" id="JAODUP010000484">
    <property type="protein sequence ID" value="KAK2148783.1"/>
    <property type="molecule type" value="Genomic_DNA"/>
</dbReference>
<keyword evidence="4" id="KW-0276">Fatty acid metabolism</keyword>
<dbReference type="InterPro" id="IPR050827">
    <property type="entry name" value="CRP1_MDG1_kinase"/>
</dbReference>